<reference evidence="1 2" key="1">
    <citation type="submission" date="2020-01" db="EMBL/GenBank/DDBJ databases">
        <title>Paenibacillus sp. nov., isolated from tomato rhizosphere.</title>
        <authorList>
            <person name="Weon H.-Y."/>
            <person name="Lee S.A."/>
        </authorList>
    </citation>
    <scope>NUCLEOTIDE SEQUENCE [LARGE SCALE GENOMIC DNA]</scope>
    <source>
        <strain evidence="1 2">12200R-189</strain>
    </source>
</reference>
<evidence type="ECO:0000313" key="1">
    <source>
        <dbReference type="EMBL" id="QHT63616.1"/>
    </source>
</evidence>
<dbReference type="Proteomes" id="UP000476064">
    <property type="component" value="Chromosome"/>
</dbReference>
<gene>
    <name evidence="1" type="ORF">GXP70_29130</name>
</gene>
<dbReference type="KEGG" id="plyc:GXP70_29130"/>
<protein>
    <submittedName>
        <fullName evidence="1">Uncharacterized protein</fullName>
    </submittedName>
</protein>
<keyword evidence="2" id="KW-1185">Reference proteome</keyword>
<proteinExistence type="predicted"/>
<dbReference type="EMBL" id="CP048209">
    <property type="protein sequence ID" value="QHT63616.1"/>
    <property type="molecule type" value="Genomic_DNA"/>
</dbReference>
<evidence type="ECO:0000313" key="2">
    <source>
        <dbReference type="Proteomes" id="UP000476064"/>
    </source>
</evidence>
<accession>A0A6C0G2K8</accession>
<sequence length="83" mass="9141">MRRLTVEGAYRVEANGNRTLGHIRISHADKRLLLMRWTDEIAGVQGANHYLLGFPAFSLEAYKGWLPAIAGLLGDFDSTGVGQ</sequence>
<name>A0A6C0G2K8_9BACL</name>
<dbReference type="AlphaFoldDB" id="A0A6C0G2K8"/>
<dbReference type="RefSeq" id="WP_162360175.1">
    <property type="nucleotide sequence ID" value="NZ_CP048209.1"/>
</dbReference>
<organism evidence="1 2">
    <name type="scientific">Paenibacillus lycopersici</name>
    <dbReference type="NCBI Taxonomy" id="2704462"/>
    <lineage>
        <taxon>Bacteria</taxon>
        <taxon>Bacillati</taxon>
        <taxon>Bacillota</taxon>
        <taxon>Bacilli</taxon>
        <taxon>Bacillales</taxon>
        <taxon>Paenibacillaceae</taxon>
        <taxon>Paenibacillus</taxon>
    </lineage>
</organism>